<dbReference type="InterPro" id="IPR023795">
    <property type="entry name" value="Serpin_CS"/>
</dbReference>
<name>A0A328C3V8_9DELT</name>
<dbReference type="PANTHER" id="PTHR11461">
    <property type="entry name" value="SERINE PROTEASE INHIBITOR, SERPIN"/>
    <property type="match status" value="1"/>
</dbReference>
<evidence type="ECO:0000313" key="5">
    <source>
        <dbReference type="Proteomes" id="UP000249169"/>
    </source>
</evidence>
<evidence type="ECO:0000256" key="2">
    <source>
        <dbReference type="SAM" id="SignalP"/>
    </source>
</evidence>
<comment type="similarity">
    <text evidence="1">Belongs to the serpin family.</text>
</comment>
<dbReference type="SMART" id="SM00093">
    <property type="entry name" value="SERPIN"/>
    <property type="match status" value="1"/>
</dbReference>
<dbReference type="PROSITE" id="PS00284">
    <property type="entry name" value="SERPIN"/>
    <property type="match status" value="1"/>
</dbReference>
<dbReference type="RefSeq" id="WP_111730982.1">
    <property type="nucleotide sequence ID" value="NZ_QHKO01000009.1"/>
</dbReference>
<feature type="signal peptide" evidence="2">
    <location>
        <begin position="1"/>
        <end position="22"/>
    </location>
</feature>
<proteinExistence type="inferred from homology"/>
<dbReference type="Gene3D" id="3.30.497.10">
    <property type="entry name" value="Antithrombin, subunit I, domain 2"/>
    <property type="match status" value="1"/>
</dbReference>
<dbReference type="InterPro" id="IPR042178">
    <property type="entry name" value="Serpin_sf_1"/>
</dbReference>
<evidence type="ECO:0000256" key="1">
    <source>
        <dbReference type="RuleBase" id="RU000411"/>
    </source>
</evidence>
<dbReference type="GO" id="GO:0005615">
    <property type="term" value="C:extracellular space"/>
    <property type="evidence" value="ECO:0007669"/>
    <property type="project" value="InterPro"/>
</dbReference>
<dbReference type="PANTHER" id="PTHR11461:SF211">
    <property type="entry name" value="GH10112P-RELATED"/>
    <property type="match status" value="1"/>
</dbReference>
<dbReference type="EMBL" id="QHKO01000009">
    <property type="protein sequence ID" value="RAL20616.1"/>
    <property type="molecule type" value="Genomic_DNA"/>
</dbReference>
<dbReference type="AlphaFoldDB" id="A0A328C3V8"/>
<feature type="domain" description="Serpin" evidence="3">
    <location>
        <begin position="70"/>
        <end position="451"/>
    </location>
</feature>
<dbReference type="Gene3D" id="2.30.39.10">
    <property type="entry name" value="Alpha-1-antitrypsin, domain 1"/>
    <property type="match status" value="1"/>
</dbReference>
<dbReference type="InterPro" id="IPR036186">
    <property type="entry name" value="Serpin_sf"/>
</dbReference>
<evidence type="ECO:0000313" key="4">
    <source>
        <dbReference type="EMBL" id="RAL20616.1"/>
    </source>
</evidence>
<dbReference type="InterPro" id="IPR042185">
    <property type="entry name" value="Serpin_sf_2"/>
</dbReference>
<dbReference type="PROSITE" id="PS51257">
    <property type="entry name" value="PROKAR_LIPOPROTEIN"/>
    <property type="match status" value="1"/>
</dbReference>
<dbReference type="Proteomes" id="UP000249169">
    <property type="component" value="Unassembled WGS sequence"/>
</dbReference>
<reference evidence="4 5" key="1">
    <citation type="submission" date="2018-05" db="EMBL/GenBank/DDBJ databases">
        <title>Lujinxingia marina gen. nov. sp. nov., a new facultative anaerobic member of the class Deltaproteobacteria, and proposal of Lujinxingaceae fam. nov.</title>
        <authorList>
            <person name="Li C.-M."/>
        </authorList>
    </citation>
    <scope>NUCLEOTIDE SEQUENCE [LARGE SCALE GENOMIC DNA]</scope>
    <source>
        <strain evidence="4 5">B210</strain>
    </source>
</reference>
<keyword evidence="2" id="KW-0732">Signal</keyword>
<dbReference type="Pfam" id="PF00079">
    <property type="entry name" value="Serpin"/>
    <property type="match status" value="1"/>
</dbReference>
<dbReference type="CDD" id="cd19590">
    <property type="entry name" value="serpin_thermopin-like"/>
    <property type="match status" value="1"/>
</dbReference>
<evidence type="ECO:0000259" key="3">
    <source>
        <dbReference type="SMART" id="SM00093"/>
    </source>
</evidence>
<sequence length="452" mass="49566">MIRSLSRNLLTAGLAISLAACSQLDEQPNTSPEPEGPGDVVRSELSRIMAPEVDVSVQEQLAADNRDFAFNLFVQLREEAEAGENIFVSPHSISLALAMTYGGAEANTKAEMAEVLRFTLPDEDLHPAFNLLDQELASRSEYEPSEESGGEPLVLNVVNQTWGQQGFSFESDFLDLLALHYGAEMRLVDFAGATEAIRREINQWVEDQTNERIKDLLSDVALSAETRLVLVNAIYFYGSWLNAFNEDLTEDAAFTLLDESQVNVPMMKQAAEFGFYEDESTVAASLPYVGDEASMILWMPADASADFEAWEQAMAREDFDAMAAAVRGTRDGEVFLPRFESEGDYSLVGPLKELGMEDAFEFCEADFGGINGSEPCIPGSSLSISEILHKSFVSVDEEGTEAAAATAVIMAGTDSSIPENPPSVRFDRPFYYAVYDHGTSTILFMGRMLDPS</sequence>
<comment type="caution">
    <text evidence="4">The sequence shown here is derived from an EMBL/GenBank/DDBJ whole genome shotgun (WGS) entry which is preliminary data.</text>
</comment>
<protein>
    <submittedName>
        <fullName evidence="4">Serpin family protein</fullName>
    </submittedName>
</protein>
<dbReference type="OrthoDB" id="9764871at2"/>
<accession>A0A328C3V8</accession>
<gene>
    <name evidence="4" type="ORF">DL240_16425</name>
</gene>
<dbReference type="InterPro" id="IPR023796">
    <property type="entry name" value="Serpin_dom"/>
</dbReference>
<keyword evidence="5" id="KW-1185">Reference proteome</keyword>
<dbReference type="InterPro" id="IPR000215">
    <property type="entry name" value="Serpin_fam"/>
</dbReference>
<dbReference type="GO" id="GO:0004867">
    <property type="term" value="F:serine-type endopeptidase inhibitor activity"/>
    <property type="evidence" value="ECO:0007669"/>
    <property type="project" value="InterPro"/>
</dbReference>
<feature type="chain" id="PRO_5016457339" evidence="2">
    <location>
        <begin position="23"/>
        <end position="452"/>
    </location>
</feature>
<dbReference type="SUPFAM" id="SSF56574">
    <property type="entry name" value="Serpins"/>
    <property type="match status" value="1"/>
</dbReference>
<organism evidence="4 5">
    <name type="scientific">Lujinxingia litoralis</name>
    <dbReference type="NCBI Taxonomy" id="2211119"/>
    <lineage>
        <taxon>Bacteria</taxon>
        <taxon>Deltaproteobacteria</taxon>
        <taxon>Bradymonadales</taxon>
        <taxon>Lujinxingiaceae</taxon>
        <taxon>Lujinxingia</taxon>
    </lineage>
</organism>